<evidence type="ECO:0000256" key="2">
    <source>
        <dbReference type="ARBA" id="ARBA00005557"/>
    </source>
</evidence>
<dbReference type="EMBL" id="LAFY01005782">
    <property type="protein sequence ID" value="KJX92770.1"/>
    <property type="molecule type" value="Genomic_DNA"/>
</dbReference>
<dbReference type="STRING" id="1047168.A0A0F4G954"/>
<reference evidence="7 8" key="1">
    <citation type="submission" date="2015-03" db="EMBL/GenBank/DDBJ databases">
        <title>RNA-seq based gene annotation and comparative genomics of four Zymoseptoria species reveal species-specific pathogenicity related genes and transposable element activity.</title>
        <authorList>
            <person name="Grandaubert J."/>
            <person name="Bhattacharyya A."/>
            <person name="Stukenbrock E.H."/>
        </authorList>
    </citation>
    <scope>NUCLEOTIDE SEQUENCE [LARGE SCALE GENOMIC DNA]</scope>
    <source>
        <strain evidence="7 8">Zb18110</strain>
    </source>
</reference>
<comment type="subcellular location">
    <subcellularLocation>
        <location evidence="1">Mitochondrion</location>
    </subcellularLocation>
</comment>
<dbReference type="Pfam" id="PF10780">
    <property type="entry name" value="MRP_L53"/>
    <property type="match status" value="1"/>
</dbReference>
<dbReference type="OrthoDB" id="4136894at2759"/>
<sequence length="164" mass="18243">MSLKRDCPCLMQSARFTKHSAQGIERSHIRCGRRSRASECMTTSSSIAHRPTETSAADRSFLVVKMLTKYLTSVTTSFSPFNPRSGKTARNFLALLPPNARSTMAISITMLPKAQAATPASLAIKFKDGKEMQLDLEKLRIKDIETEVDRHSRSLRRAEDLAGN</sequence>
<evidence type="ECO:0000256" key="6">
    <source>
        <dbReference type="ARBA" id="ARBA00035180"/>
    </source>
</evidence>
<evidence type="ECO:0000256" key="4">
    <source>
        <dbReference type="ARBA" id="ARBA00023128"/>
    </source>
</evidence>
<name>A0A0F4G954_9PEZI</name>
<keyword evidence="3" id="KW-0689">Ribosomal protein</keyword>
<keyword evidence="4" id="KW-0496">Mitochondrion</keyword>
<dbReference type="PANTHER" id="PTHR28236:SF1">
    <property type="entry name" value="LARGE RIBOSOMAL SUBUNIT PROTEIN ML53"/>
    <property type="match status" value="1"/>
</dbReference>
<protein>
    <recommendedName>
        <fullName evidence="6">Large ribosomal subunit protein mL53</fullName>
    </recommendedName>
</protein>
<comment type="similarity">
    <text evidence="2">Belongs to the mitochondrion-specific ribosomal protein mL53 family.</text>
</comment>
<keyword evidence="8" id="KW-1185">Reference proteome</keyword>
<evidence type="ECO:0000313" key="8">
    <source>
        <dbReference type="Proteomes" id="UP000033647"/>
    </source>
</evidence>
<organism evidence="7 8">
    <name type="scientific">Zymoseptoria brevis</name>
    <dbReference type="NCBI Taxonomy" id="1047168"/>
    <lineage>
        <taxon>Eukaryota</taxon>
        <taxon>Fungi</taxon>
        <taxon>Dikarya</taxon>
        <taxon>Ascomycota</taxon>
        <taxon>Pezizomycotina</taxon>
        <taxon>Dothideomycetes</taxon>
        <taxon>Dothideomycetidae</taxon>
        <taxon>Mycosphaerellales</taxon>
        <taxon>Mycosphaerellaceae</taxon>
        <taxon>Zymoseptoria</taxon>
    </lineage>
</organism>
<dbReference type="Gene3D" id="3.40.30.10">
    <property type="entry name" value="Glutaredoxin"/>
    <property type="match status" value="1"/>
</dbReference>
<dbReference type="InterPro" id="IPR019716">
    <property type="entry name" value="Ribosomal_mL53"/>
</dbReference>
<dbReference type="Proteomes" id="UP000033647">
    <property type="component" value="Unassembled WGS sequence"/>
</dbReference>
<accession>A0A0F4G954</accession>
<keyword evidence="5" id="KW-0687">Ribonucleoprotein</keyword>
<evidence type="ECO:0000256" key="5">
    <source>
        <dbReference type="ARBA" id="ARBA00023274"/>
    </source>
</evidence>
<comment type="caution">
    <text evidence="7">The sequence shown here is derived from an EMBL/GenBank/DDBJ whole genome shotgun (WGS) entry which is preliminary data.</text>
</comment>
<evidence type="ECO:0000256" key="3">
    <source>
        <dbReference type="ARBA" id="ARBA00022980"/>
    </source>
</evidence>
<dbReference type="AlphaFoldDB" id="A0A0F4G954"/>
<dbReference type="GO" id="GO:0005762">
    <property type="term" value="C:mitochondrial large ribosomal subunit"/>
    <property type="evidence" value="ECO:0007669"/>
    <property type="project" value="TreeGrafter"/>
</dbReference>
<dbReference type="GO" id="GO:0003735">
    <property type="term" value="F:structural constituent of ribosome"/>
    <property type="evidence" value="ECO:0007669"/>
    <property type="project" value="TreeGrafter"/>
</dbReference>
<proteinExistence type="inferred from homology"/>
<dbReference type="InterPro" id="IPR042776">
    <property type="entry name" value="Ribosomal_mL53_fung"/>
</dbReference>
<gene>
    <name evidence="7" type="ORF">TI39_contig5827g00022</name>
</gene>
<dbReference type="PANTHER" id="PTHR28236">
    <property type="entry name" value="54S RIBOSOMAL PROTEIN L44, MITOCHONDRIAL"/>
    <property type="match status" value="1"/>
</dbReference>
<evidence type="ECO:0000313" key="7">
    <source>
        <dbReference type="EMBL" id="KJX92770.1"/>
    </source>
</evidence>
<evidence type="ECO:0000256" key="1">
    <source>
        <dbReference type="ARBA" id="ARBA00004173"/>
    </source>
</evidence>